<reference evidence="2 3" key="1">
    <citation type="submission" date="2019-08" db="EMBL/GenBank/DDBJ databases">
        <title>In-depth cultivation of the pig gut microbiome towards novel bacterial diversity and tailored functional studies.</title>
        <authorList>
            <person name="Wylensek D."/>
            <person name="Hitch T.C.A."/>
            <person name="Clavel T."/>
        </authorList>
    </citation>
    <scope>NUCLEOTIDE SEQUENCE [LARGE SCALE GENOMIC DNA]</scope>
    <source>
        <strain evidence="2 3">BBE-744-WT-12</strain>
    </source>
</reference>
<gene>
    <name evidence="2" type="ORF">FYJ85_04000</name>
</gene>
<dbReference type="AlphaFoldDB" id="A0A844G0U7"/>
<protein>
    <submittedName>
        <fullName evidence="2">Glutamine amidotransferase</fullName>
    </submittedName>
</protein>
<dbReference type="Pfam" id="PF01965">
    <property type="entry name" value="DJ-1_PfpI"/>
    <property type="match status" value="1"/>
</dbReference>
<dbReference type="InterPro" id="IPR002818">
    <property type="entry name" value="DJ-1/PfpI"/>
</dbReference>
<dbReference type="PANTHER" id="PTHR48094">
    <property type="entry name" value="PROTEIN/NUCLEIC ACID DEGLYCASE DJ-1-RELATED"/>
    <property type="match status" value="1"/>
</dbReference>
<dbReference type="InterPro" id="IPR029062">
    <property type="entry name" value="Class_I_gatase-like"/>
</dbReference>
<evidence type="ECO:0000259" key="1">
    <source>
        <dbReference type="Pfam" id="PF01965"/>
    </source>
</evidence>
<accession>A0A844G0U7</accession>
<dbReference type="Gene3D" id="3.40.50.880">
    <property type="match status" value="1"/>
</dbReference>
<keyword evidence="2" id="KW-0808">Transferase</keyword>
<keyword evidence="2" id="KW-0315">Glutamine amidotransferase</keyword>
<dbReference type="InterPro" id="IPR050325">
    <property type="entry name" value="Prot/Nucl_acid_deglycase"/>
</dbReference>
<dbReference type="EMBL" id="VUNS01000003">
    <property type="protein sequence ID" value="MST96208.1"/>
    <property type="molecule type" value="Genomic_DNA"/>
</dbReference>
<organism evidence="2 3">
    <name type="scientific">Victivallis lenta</name>
    <dbReference type="NCBI Taxonomy" id="2606640"/>
    <lineage>
        <taxon>Bacteria</taxon>
        <taxon>Pseudomonadati</taxon>
        <taxon>Lentisphaerota</taxon>
        <taxon>Lentisphaeria</taxon>
        <taxon>Victivallales</taxon>
        <taxon>Victivallaceae</taxon>
        <taxon>Victivallis</taxon>
    </lineage>
</organism>
<feature type="domain" description="DJ-1/PfpI" evidence="1">
    <location>
        <begin position="4"/>
        <end position="168"/>
    </location>
</feature>
<proteinExistence type="predicted"/>
<comment type="caution">
    <text evidence="2">The sequence shown here is derived from an EMBL/GenBank/DDBJ whole genome shotgun (WGS) entry which is preliminary data.</text>
</comment>
<keyword evidence="3" id="KW-1185">Reference proteome</keyword>
<evidence type="ECO:0000313" key="3">
    <source>
        <dbReference type="Proteomes" id="UP000435649"/>
    </source>
</evidence>
<dbReference type="SUPFAM" id="SSF52317">
    <property type="entry name" value="Class I glutamine amidotransferase-like"/>
    <property type="match status" value="1"/>
</dbReference>
<name>A0A844G0U7_9BACT</name>
<evidence type="ECO:0000313" key="2">
    <source>
        <dbReference type="EMBL" id="MST96208.1"/>
    </source>
</evidence>
<dbReference type="GO" id="GO:0005737">
    <property type="term" value="C:cytoplasm"/>
    <property type="evidence" value="ECO:0007669"/>
    <property type="project" value="TreeGrafter"/>
</dbReference>
<dbReference type="Proteomes" id="UP000435649">
    <property type="component" value="Unassembled WGS sequence"/>
</dbReference>
<dbReference type="PANTHER" id="PTHR48094:SF19">
    <property type="entry name" value="DJ-1_PFPI DOMAIN-CONTAINING PROTEIN"/>
    <property type="match status" value="1"/>
</dbReference>
<sequence>MTMKTVLFILLDRYADWEAAPLASVINRQPGWRVQTVSPAGSPVRSLGGFTTVPEGAVPAQLPPDCAGVVLIGGLSWRTEAAGAAEAPVRDAAARGIVIGAICDATVFLGRIGLLNDMPHTGNLLPDLQDYAGNGYSGSLFYRNENVVRSGRLVTANGTAAMEFAREMAVALELMSAEDAARWHRLFTLGFHAAPEDAFWWFGRMNSGGES</sequence>
<dbReference type="GO" id="GO:0016740">
    <property type="term" value="F:transferase activity"/>
    <property type="evidence" value="ECO:0007669"/>
    <property type="project" value="UniProtKB-KW"/>
</dbReference>